<protein>
    <submittedName>
        <fullName evidence="1">Uncharacterized protein</fullName>
    </submittedName>
</protein>
<dbReference type="EMBL" id="JBAMMX010000004">
    <property type="protein sequence ID" value="KAK6941738.1"/>
    <property type="molecule type" value="Genomic_DNA"/>
</dbReference>
<keyword evidence="2" id="KW-1185">Reference proteome</keyword>
<comment type="caution">
    <text evidence="1">The sequence shown here is derived from an EMBL/GenBank/DDBJ whole genome shotgun (WGS) entry which is preliminary data.</text>
</comment>
<proteinExistence type="predicted"/>
<accession>A0AAN8VVK3</accession>
<evidence type="ECO:0000313" key="2">
    <source>
        <dbReference type="Proteomes" id="UP001370490"/>
    </source>
</evidence>
<organism evidence="1 2">
    <name type="scientific">Dillenia turbinata</name>
    <dbReference type="NCBI Taxonomy" id="194707"/>
    <lineage>
        <taxon>Eukaryota</taxon>
        <taxon>Viridiplantae</taxon>
        <taxon>Streptophyta</taxon>
        <taxon>Embryophyta</taxon>
        <taxon>Tracheophyta</taxon>
        <taxon>Spermatophyta</taxon>
        <taxon>Magnoliopsida</taxon>
        <taxon>eudicotyledons</taxon>
        <taxon>Gunneridae</taxon>
        <taxon>Pentapetalae</taxon>
        <taxon>Dilleniales</taxon>
        <taxon>Dilleniaceae</taxon>
        <taxon>Dillenia</taxon>
    </lineage>
</organism>
<dbReference type="Proteomes" id="UP001370490">
    <property type="component" value="Unassembled WGS sequence"/>
</dbReference>
<sequence length="133" mass="14966">MDCGSVKKVADSLESMRSRDFIVEDSVTKPLWQHLSEESFLAKLDPNVVSSYRQALSSRQLGFNQSGRIQPVVSSVVLSALPDERDISMHSTFRKELQDVLGEKMVSLPQILIEFDPTRLPQLQHQVARAVTL</sequence>
<name>A0AAN8VVK3_9MAGN</name>
<dbReference type="AlphaFoldDB" id="A0AAN8VVK3"/>
<evidence type="ECO:0000313" key="1">
    <source>
        <dbReference type="EMBL" id="KAK6941738.1"/>
    </source>
</evidence>
<reference evidence="1 2" key="1">
    <citation type="submission" date="2023-12" db="EMBL/GenBank/DDBJ databases">
        <title>A high-quality genome assembly for Dillenia turbinata (Dilleniales).</title>
        <authorList>
            <person name="Chanderbali A."/>
        </authorList>
    </citation>
    <scope>NUCLEOTIDE SEQUENCE [LARGE SCALE GENOMIC DNA]</scope>
    <source>
        <strain evidence="1">LSX21</strain>
        <tissue evidence="1">Leaf</tissue>
    </source>
</reference>
<gene>
    <name evidence="1" type="ORF">RJ641_027115</name>
</gene>